<evidence type="ECO:0000313" key="1">
    <source>
        <dbReference type="EMBL" id="MBB5535633.1"/>
    </source>
</evidence>
<gene>
    <name evidence="1" type="ORF">GGD55_002337</name>
</gene>
<dbReference type="AlphaFoldDB" id="A0A7W8UAA4"/>
<sequence>MCVLYPSQAVDRLLETIDLSSVYLASLMGRSLPVLPSYVLLPAIGMRETGVADLVLRCVFSTASVFVGTLGPYLVGTWIGIGCWFSQADNRYASAPEATGTARGQQTFEADQ</sequence>
<evidence type="ECO:0000313" key="2">
    <source>
        <dbReference type="Proteomes" id="UP000585507"/>
    </source>
</evidence>
<name>A0A7W8UAA4_9HYPH</name>
<comment type="caution">
    <text evidence="1">The sequence shown here is derived from an EMBL/GenBank/DDBJ whole genome shotgun (WGS) entry which is preliminary data.</text>
</comment>
<organism evidence="1 2">
    <name type="scientific">Rhizobium giardinii</name>
    <dbReference type="NCBI Taxonomy" id="56731"/>
    <lineage>
        <taxon>Bacteria</taxon>
        <taxon>Pseudomonadati</taxon>
        <taxon>Pseudomonadota</taxon>
        <taxon>Alphaproteobacteria</taxon>
        <taxon>Hyphomicrobiales</taxon>
        <taxon>Rhizobiaceae</taxon>
        <taxon>Rhizobium/Agrobacterium group</taxon>
        <taxon>Rhizobium</taxon>
    </lineage>
</organism>
<accession>A0A7W8UAA4</accession>
<keyword evidence="2" id="KW-1185">Reference proteome</keyword>
<protein>
    <submittedName>
        <fullName evidence="1">Membrane protein DedA with SNARE-associated domain</fullName>
    </submittedName>
</protein>
<dbReference type="EMBL" id="JACHBK010000005">
    <property type="protein sequence ID" value="MBB5535633.1"/>
    <property type="molecule type" value="Genomic_DNA"/>
</dbReference>
<proteinExistence type="predicted"/>
<dbReference type="Proteomes" id="UP000585507">
    <property type="component" value="Unassembled WGS sequence"/>
</dbReference>
<reference evidence="1 2" key="1">
    <citation type="submission" date="2020-08" db="EMBL/GenBank/DDBJ databases">
        <title>Genomic Encyclopedia of Type Strains, Phase IV (KMG-V): Genome sequencing to study the core and pangenomes of soil and plant-associated prokaryotes.</title>
        <authorList>
            <person name="Whitman W."/>
        </authorList>
    </citation>
    <scope>NUCLEOTIDE SEQUENCE [LARGE SCALE GENOMIC DNA]</scope>
    <source>
        <strain evidence="1 2">SEMIA 4084</strain>
    </source>
</reference>